<evidence type="ECO:0000256" key="1">
    <source>
        <dbReference type="ARBA" id="ARBA00023125"/>
    </source>
</evidence>
<dbReference type="SUPFAM" id="SSF47413">
    <property type="entry name" value="lambda repressor-like DNA-binding domains"/>
    <property type="match status" value="1"/>
</dbReference>
<evidence type="ECO:0000259" key="2">
    <source>
        <dbReference type="PROSITE" id="PS50943"/>
    </source>
</evidence>
<protein>
    <submittedName>
        <fullName evidence="3">Transcriptional regulator, XRE family with cupin sensor</fullName>
    </submittedName>
</protein>
<reference evidence="3 4" key="1">
    <citation type="submission" date="2017-01" db="EMBL/GenBank/DDBJ databases">
        <authorList>
            <person name="Mah S.A."/>
            <person name="Swanson W.J."/>
            <person name="Moy G.W."/>
            <person name="Vacquier V.D."/>
        </authorList>
    </citation>
    <scope>NUCLEOTIDE SEQUENCE [LARGE SCALE GENOMIC DNA]</scope>
    <source>
        <strain evidence="3 4">CPCC 203464</strain>
    </source>
</reference>
<dbReference type="AlphaFoldDB" id="A0A1N7F7W7"/>
<evidence type="ECO:0000313" key="3">
    <source>
        <dbReference type="EMBL" id="SIR96404.1"/>
    </source>
</evidence>
<name>A0A1N7F7W7_9NOCA</name>
<dbReference type="PANTHER" id="PTHR46797">
    <property type="entry name" value="HTH-TYPE TRANSCRIPTIONAL REGULATOR"/>
    <property type="match status" value="1"/>
</dbReference>
<dbReference type="InterPro" id="IPR014710">
    <property type="entry name" value="RmlC-like_jellyroll"/>
</dbReference>
<dbReference type="InterPro" id="IPR010982">
    <property type="entry name" value="Lambda_DNA-bd_dom_sf"/>
</dbReference>
<dbReference type="EMBL" id="FTNT01000004">
    <property type="protein sequence ID" value="SIR96404.1"/>
    <property type="molecule type" value="Genomic_DNA"/>
</dbReference>
<dbReference type="STRING" id="1344003.SAMN05445060_1907"/>
<dbReference type="PROSITE" id="PS50943">
    <property type="entry name" value="HTH_CROC1"/>
    <property type="match status" value="1"/>
</dbReference>
<dbReference type="InterPro" id="IPR050807">
    <property type="entry name" value="TransReg_Diox_bact_type"/>
</dbReference>
<accession>A0A1N7F7W7</accession>
<keyword evidence="1" id="KW-0238">DNA-binding</keyword>
<keyword evidence="4" id="KW-1185">Reference proteome</keyword>
<organism evidence="3 4">
    <name type="scientific">Williamsia sterculiae</name>
    <dbReference type="NCBI Taxonomy" id="1344003"/>
    <lineage>
        <taxon>Bacteria</taxon>
        <taxon>Bacillati</taxon>
        <taxon>Actinomycetota</taxon>
        <taxon>Actinomycetes</taxon>
        <taxon>Mycobacteriales</taxon>
        <taxon>Nocardiaceae</taxon>
        <taxon>Williamsia</taxon>
    </lineage>
</organism>
<dbReference type="SUPFAM" id="SSF51182">
    <property type="entry name" value="RmlC-like cupins"/>
    <property type="match status" value="1"/>
</dbReference>
<dbReference type="GO" id="GO:0003700">
    <property type="term" value="F:DNA-binding transcription factor activity"/>
    <property type="evidence" value="ECO:0007669"/>
    <property type="project" value="TreeGrafter"/>
</dbReference>
<dbReference type="Pfam" id="PF13560">
    <property type="entry name" value="HTH_31"/>
    <property type="match status" value="1"/>
</dbReference>
<dbReference type="CDD" id="cd00093">
    <property type="entry name" value="HTH_XRE"/>
    <property type="match status" value="1"/>
</dbReference>
<sequence length="194" mass="21317">MLCCMGDERRDRLATVGPRLRELRTRRGLTLADLAERTGINASTLSRLEGGARKPTLEMLLPLAEVYAIPLDELVGAPRTGDPRIHLKPVSRDGMTYIPLSTPGGVQAHKLLIPPRPNVRPELQSHAGFEWLYVLSGRLRLVLGDESTVLKSGEAAEFDTHIPHWLGADGDQPAELLILFGRQGERAHLRARGG</sequence>
<dbReference type="InterPro" id="IPR011051">
    <property type="entry name" value="RmlC_Cupin_sf"/>
</dbReference>
<dbReference type="Pfam" id="PF07883">
    <property type="entry name" value="Cupin_2"/>
    <property type="match status" value="1"/>
</dbReference>
<dbReference type="GO" id="GO:0005829">
    <property type="term" value="C:cytosol"/>
    <property type="evidence" value="ECO:0007669"/>
    <property type="project" value="TreeGrafter"/>
</dbReference>
<dbReference type="PANTHER" id="PTHR46797:SF1">
    <property type="entry name" value="METHYLPHOSPHONATE SYNTHASE"/>
    <property type="match status" value="1"/>
</dbReference>
<dbReference type="GO" id="GO:0003677">
    <property type="term" value="F:DNA binding"/>
    <property type="evidence" value="ECO:0007669"/>
    <property type="project" value="UniProtKB-KW"/>
</dbReference>
<dbReference type="Proteomes" id="UP000186218">
    <property type="component" value="Unassembled WGS sequence"/>
</dbReference>
<dbReference type="CDD" id="cd02209">
    <property type="entry name" value="cupin_XRE_C"/>
    <property type="match status" value="1"/>
</dbReference>
<dbReference type="InterPro" id="IPR013096">
    <property type="entry name" value="Cupin_2"/>
</dbReference>
<gene>
    <name evidence="3" type="ORF">SAMN05445060_1907</name>
</gene>
<dbReference type="InterPro" id="IPR001387">
    <property type="entry name" value="Cro/C1-type_HTH"/>
</dbReference>
<feature type="domain" description="HTH cro/C1-type" evidence="2">
    <location>
        <begin position="20"/>
        <end position="74"/>
    </location>
</feature>
<dbReference type="Gene3D" id="1.10.260.40">
    <property type="entry name" value="lambda repressor-like DNA-binding domains"/>
    <property type="match status" value="1"/>
</dbReference>
<proteinExistence type="predicted"/>
<dbReference type="Gene3D" id="2.60.120.10">
    <property type="entry name" value="Jelly Rolls"/>
    <property type="match status" value="1"/>
</dbReference>
<dbReference type="SMART" id="SM00530">
    <property type="entry name" value="HTH_XRE"/>
    <property type="match status" value="1"/>
</dbReference>
<evidence type="ECO:0000313" key="4">
    <source>
        <dbReference type="Proteomes" id="UP000186218"/>
    </source>
</evidence>